<keyword evidence="1" id="KW-0678">Repressor</keyword>
<name>A0ABP7STR6_9BURK</name>
<dbReference type="PANTHER" id="PTHR30055">
    <property type="entry name" value="HTH-TYPE TRANSCRIPTIONAL REGULATOR RUTR"/>
    <property type="match status" value="1"/>
</dbReference>
<dbReference type="InterPro" id="IPR001647">
    <property type="entry name" value="HTH_TetR"/>
</dbReference>
<dbReference type="Pfam" id="PF17932">
    <property type="entry name" value="TetR_C_24"/>
    <property type="match status" value="1"/>
</dbReference>
<feature type="DNA-binding region" description="H-T-H motif" evidence="5">
    <location>
        <begin position="47"/>
        <end position="66"/>
    </location>
</feature>
<dbReference type="PANTHER" id="PTHR30055:SF175">
    <property type="entry name" value="HTH-TYPE TRANSCRIPTIONAL REPRESSOR KSTR2"/>
    <property type="match status" value="1"/>
</dbReference>
<proteinExistence type="predicted"/>
<dbReference type="Pfam" id="PF00440">
    <property type="entry name" value="TetR_N"/>
    <property type="match status" value="1"/>
</dbReference>
<evidence type="ECO:0000256" key="1">
    <source>
        <dbReference type="ARBA" id="ARBA00022491"/>
    </source>
</evidence>
<evidence type="ECO:0000256" key="3">
    <source>
        <dbReference type="ARBA" id="ARBA00023125"/>
    </source>
</evidence>
<evidence type="ECO:0000256" key="4">
    <source>
        <dbReference type="ARBA" id="ARBA00023163"/>
    </source>
</evidence>
<dbReference type="InterPro" id="IPR036271">
    <property type="entry name" value="Tet_transcr_reg_TetR-rel_C_sf"/>
</dbReference>
<keyword evidence="3 5" id="KW-0238">DNA-binding</keyword>
<dbReference type="RefSeq" id="WP_344762096.1">
    <property type="nucleotide sequence ID" value="NZ_BAAAZE010000005.1"/>
</dbReference>
<feature type="region of interest" description="Disordered" evidence="6">
    <location>
        <begin position="223"/>
        <end position="242"/>
    </location>
</feature>
<keyword evidence="4" id="KW-0804">Transcription</keyword>
<dbReference type="InterPro" id="IPR041490">
    <property type="entry name" value="KstR2_TetR_C"/>
</dbReference>
<dbReference type="SUPFAM" id="SSF48498">
    <property type="entry name" value="Tetracyclin repressor-like, C-terminal domain"/>
    <property type="match status" value="1"/>
</dbReference>
<protein>
    <submittedName>
        <fullName evidence="8">TetR/AcrR family transcriptional regulator</fullName>
    </submittedName>
</protein>
<keyword evidence="2" id="KW-0805">Transcription regulation</keyword>
<organism evidence="8 9">
    <name type="scientific">Actimicrobium antarcticum</name>
    <dbReference type="NCBI Taxonomy" id="1051899"/>
    <lineage>
        <taxon>Bacteria</taxon>
        <taxon>Pseudomonadati</taxon>
        <taxon>Pseudomonadota</taxon>
        <taxon>Betaproteobacteria</taxon>
        <taxon>Burkholderiales</taxon>
        <taxon>Oxalobacteraceae</taxon>
        <taxon>Actimicrobium</taxon>
    </lineage>
</organism>
<dbReference type="Proteomes" id="UP001501353">
    <property type="component" value="Unassembled WGS sequence"/>
</dbReference>
<dbReference type="Gene3D" id="1.10.10.60">
    <property type="entry name" value="Homeodomain-like"/>
    <property type="match status" value="1"/>
</dbReference>
<feature type="domain" description="HTH tetR-type" evidence="7">
    <location>
        <begin position="24"/>
        <end position="84"/>
    </location>
</feature>
<reference evidence="9" key="1">
    <citation type="journal article" date="2019" name="Int. J. Syst. Evol. Microbiol.">
        <title>The Global Catalogue of Microorganisms (GCM) 10K type strain sequencing project: providing services to taxonomists for standard genome sequencing and annotation.</title>
        <authorList>
            <consortium name="The Broad Institute Genomics Platform"/>
            <consortium name="The Broad Institute Genome Sequencing Center for Infectious Disease"/>
            <person name="Wu L."/>
            <person name="Ma J."/>
        </authorList>
    </citation>
    <scope>NUCLEOTIDE SEQUENCE [LARGE SCALE GENOMIC DNA]</scope>
    <source>
        <strain evidence="9">JCM 16673</strain>
    </source>
</reference>
<dbReference type="InterPro" id="IPR009057">
    <property type="entry name" value="Homeodomain-like_sf"/>
</dbReference>
<comment type="caution">
    <text evidence="8">The sequence shown here is derived from an EMBL/GenBank/DDBJ whole genome shotgun (WGS) entry which is preliminary data.</text>
</comment>
<dbReference type="Gene3D" id="1.10.357.10">
    <property type="entry name" value="Tetracycline Repressor, domain 2"/>
    <property type="match status" value="1"/>
</dbReference>
<evidence type="ECO:0000313" key="8">
    <source>
        <dbReference type="EMBL" id="GAA4016425.1"/>
    </source>
</evidence>
<dbReference type="SUPFAM" id="SSF46689">
    <property type="entry name" value="Homeodomain-like"/>
    <property type="match status" value="1"/>
</dbReference>
<evidence type="ECO:0000259" key="7">
    <source>
        <dbReference type="PROSITE" id="PS50977"/>
    </source>
</evidence>
<dbReference type="InterPro" id="IPR050109">
    <property type="entry name" value="HTH-type_TetR-like_transc_reg"/>
</dbReference>
<gene>
    <name evidence="8" type="ORF">GCM10022212_09500</name>
</gene>
<evidence type="ECO:0000256" key="6">
    <source>
        <dbReference type="SAM" id="MobiDB-lite"/>
    </source>
</evidence>
<accession>A0ABP7STR6</accession>
<sequence>MAIKPVPPTSSPWSKKRDLDQEREVKRAAVLHTAAQLFNEKGFHATSLDQVAERLHITKPTLYYYIKNKDDILFQCVSRGLEMMQEAIRVAGLSGGSAHDKLVAAMRQYAEITTMDFGMCVIRVGEDPLPPESRKALRRIKGGIDREFRELIRQGIAEGSMIECDPRLAAFAIAGALSWIGRWYRPDGPESPTAIADQMIHLLTAGLSRKPVAANGSAVTKTTRATGKTPVVATRKKKAEPI</sequence>
<keyword evidence="9" id="KW-1185">Reference proteome</keyword>
<dbReference type="PRINTS" id="PR00455">
    <property type="entry name" value="HTHTETR"/>
</dbReference>
<evidence type="ECO:0000256" key="2">
    <source>
        <dbReference type="ARBA" id="ARBA00023015"/>
    </source>
</evidence>
<dbReference type="EMBL" id="BAAAZE010000005">
    <property type="protein sequence ID" value="GAA4016425.1"/>
    <property type="molecule type" value="Genomic_DNA"/>
</dbReference>
<dbReference type="PROSITE" id="PS50977">
    <property type="entry name" value="HTH_TETR_2"/>
    <property type="match status" value="1"/>
</dbReference>
<evidence type="ECO:0000256" key="5">
    <source>
        <dbReference type="PROSITE-ProRule" id="PRU00335"/>
    </source>
</evidence>
<evidence type="ECO:0000313" key="9">
    <source>
        <dbReference type="Proteomes" id="UP001501353"/>
    </source>
</evidence>